<keyword evidence="2" id="KW-1185">Reference proteome</keyword>
<sequence length="279" mass="30729">MSSRSSTWWPLRERRAGKIGPRDPVYDLPAYLEKMLQSWLKLVLEDFPGLGMSLQLRLRKNVITMPRGDELLEAIDAALTTMRPMLYSDDYTMYEQRAMWKHLVDQLQERLQEADSVWRISDDRGELETRVDDTVHAAAQAVMHKPYDAAAHLQKAWTAAYAFRPDPSLAYSEAVKAVEAAVIPLTLPNAGTPTLGSVLSHLEGGAASKYTLVIDDKVGAPASASAVTALMRVLWDGHRDRHPGGGTSKPITLESARAAVQIAVTVVHLFSSGAVVKMP</sequence>
<protein>
    <recommendedName>
        <fullName evidence="3">Abortive infection C-terminus</fullName>
    </recommendedName>
</protein>
<dbReference type="Proteomes" id="UP001225356">
    <property type="component" value="Unassembled WGS sequence"/>
</dbReference>
<accession>A0ABT9QV33</accession>
<proteinExistence type="predicted"/>
<evidence type="ECO:0000313" key="1">
    <source>
        <dbReference type="EMBL" id="MDP9850266.1"/>
    </source>
</evidence>
<evidence type="ECO:0008006" key="3">
    <source>
        <dbReference type="Google" id="ProtNLM"/>
    </source>
</evidence>
<comment type="caution">
    <text evidence="1">The sequence shown here is derived from an EMBL/GenBank/DDBJ whole genome shotgun (WGS) entry which is preliminary data.</text>
</comment>
<reference evidence="1 2" key="1">
    <citation type="submission" date="2023-07" db="EMBL/GenBank/DDBJ databases">
        <title>Sequencing the genomes of 1000 actinobacteria strains.</title>
        <authorList>
            <person name="Klenk H.-P."/>
        </authorList>
    </citation>
    <scope>NUCLEOTIDE SEQUENCE [LARGE SCALE GENOMIC DNA]</scope>
    <source>
        <strain evidence="1 2">DSM 46740</strain>
    </source>
</reference>
<gene>
    <name evidence="1" type="ORF">J2853_009562</name>
</gene>
<dbReference type="EMBL" id="JAUSQU010000002">
    <property type="protein sequence ID" value="MDP9850266.1"/>
    <property type="molecule type" value="Genomic_DNA"/>
</dbReference>
<name>A0ABT9QV33_9ACTN</name>
<organism evidence="1 2">
    <name type="scientific">Streptosporangium lutulentum</name>
    <dbReference type="NCBI Taxonomy" id="1461250"/>
    <lineage>
        <taxon>Bacteria</taxon>
        <taxon>Bacillati</taxon>
        <taxon>Actinomycetota</taxon>
        <taxon>Actinomycetes</taxon>
        <taxon>Streptosporangiales</taxon>
        <taxon>Streptosporangiaceae</taxon>
        <taxon>Streptosporangium</taxon>
    </lineage>
</organism>
<evidence type="ECO:0000313" key="2">
    <source>
        <dbReference type="Proteomes" id="UP001225356"/>
    </source>
</evidence>
<dbReference type="RefSeq" id="WP_307569199.1">
    <property type="nucleotide sequence ID" value="NZ_JAUSQU010000002.1"/>
</dbReference>